<comment type="caution">
    <text evidence="2">The sequence shown here is derived from an EMBL/GenBank/DDBJ whole genome shotgun (WGS) entry which is preliminary data.</text>
</comment>
<sequence>MPIYEYKAVDGAHCRLCKGRFEVRQGINDEPLKSCPECGAEIRRLFSRPFLWRKESLSHEGPFNYMEDEADELGLEEDLAEDEVWE</sequence>
<accession>X0YGY3</accession>
<dbReference type="EMBL" id="BARS01043106">
    <property type="protein sequence ID" value="GAG36071.1"/>
    <property type="molecule type" value="Genomic_DNA"/>
</dbReference>
<feature type="domain" description="Putative regulatory protein FmdB zinc ribbon" evidence="1">
    <location>
        <begin position="1"/>
        <end position="47"/>
    </location>
</feature>
<protein>
    <recommendedName>
        <fullName evidence="1">Putative regulatory protein FmdB zinc ribbon domain-containing protein</fullName>
    </recommendedName>
</protein>
<evidence type="ECO:0000259" key="1">
    <source>
        <dbReference type="SMART" id="SM00834"/>
    </source>
</evidence>
<dbReference type="NCBIfam" id="TIGR02605">
    <property type="entry name" value="CxxC_CxxC_SSSS"/>
    <property type="match status" value="1"/>
</dbReference>
<proteinExistence type="predicted"/>
<name>X0YGY3_9ZZZZ</name>
<evidence type="ECO:0000313" key="2">
    <source>
        <dbReference type="EMBL" id="GAG36071.1"/>
    </source>
</evidence>
<reference evidence="2" key="1">
    <citation type="journal article" date="2014" name="Front. Microbiol.">
        <title>High frequency of phylogenetically diverse reductive dehalogenase-homologous genes in deep subseafloor sedimentary metagenomes.</title>
        <authorList>
            <person name="Kawai M."/>
            <person name="Futagami T."/>
            <person name="Toyoda A."/>
            <person name="Takaki Y."/>
            <person name="Nishi S."/>
            <person name="Hori S."/>
            <person name="Arai W."/>
            <person name="Tsubouchi T."/>
            <person name="Morono Y."/>
            <person name="Uchiyama I."/>
            <person name="Ito T."/>
            <person name="Fujiyama A."/>
            <person name="Inagaki F."/>
            <person name="Takami H."/>
        </authorList>
    </citation>
    <scope>NUCLEOTIDE SEQUENCE</scope>
    <source>
        <strain evidence="2">Expedition CK06-06</strain>
    </source>
</reference>
<dbReference type="Pfam" id="PF09723">
    <property type="entry name" value="Zn_ribbon_8"/>
    <property type="match status" value="1"/>
</dbReference>
<gene>
    <name evidence="2" type="ORF">S01H1_65313</name>
</gene>
<dbReference type="InterPro" id="IPR013429">
    <property type="entry name" value="Regulatory_FmdB_Zinc_ribbon"/>
</dbReference>
<dbReference type="AlphaFoldDB" id="X0YGY3"/>
<organism evidence="2">
    <name type="scientific">marine sediment metagenome</name>
    <dbReference type="NCBI Taxonomy" id="412755"/>
    <lineage>
        <taxon>unclassified sequences</taxon>
        <taxon>metagenomes</taxon>
        <taxon>ecological metagenomes</taxon>
    </lineage>
</organism>
<dbReference type="SMART" id="SM00834">
    <property type="entry name" value="CxxC_CXXC_SSSS"/>
    <property type="match status" value="1"/>
</dbReference>